<proteinExistence type="predicted"/>
<feature type="coiled-coil region" evidence="1">
    <location>
        <begin position="72"/>
        <end position="99"/>
    </location>
</feature>
<comment type="caution">
    <text evidence="4">The sequence shown here is derived from an EMBL/GenBank/DDBJ whole genome shotgun (WGS) entry which is preliminary data.</text>
</comment>
<accession>A0A2S9GTY7</accession>
<organism evidence="4 5">
    <name type="scientific">Solimicrobium silvestre</name>
    <dbReference type="NCBI Taxonomy" id="2099400"/>
    <lineage>
        <taxon>Bacteria</taxon>
        <taxon>Pseudomonadati</taxon>
        <taxon>Pseudomonadota</taxon>
        <taxon>Betaproteobacteria</taxon>
        <taxon>Burkholderiales</taxon>
        <taxon>Oxalobacteraceae</taxon>
        <taxon>Solimicrobium</taxon>
    </lineage>
</organism>
<dbReference type="OrthoDB" id="8853421at2"/>
<feature type="compositionally biased region" description="Basic and acidic residues" evidence="2">
    <location>
        <begin position="125"/>
        <end position="147"/>
    </location>
</feature>
<name>A0A2S9GTY7_9BURK</name>
<gene>
    <name evidence="4" type="ORF">S2091_4087</name>
</gene>
<feature type="chain" id="PRO_5015399498" description="DUF4124 domain-containing protein" evidence="3">
    <location>
        <begin position="33"/>
        <end position="164"/>
    </location>
</feature>
<dbReference type="AlphaFoldDB" id="A0A2S9GTY7"/>
<protein>
    <recommendedName>
        <fullName evidence="6">DUF4124 domain-containing protein</fullName>
    </recommendedName>
</protein>
<feature type="signal peptide" evidence="3">
    <location>
        <begin position="1"/>
        <end position="32"/>
    </location>
</feature>
<dbReference type="EMBL" id="PUGF01000027">
    <property type="protein sequence ID" value="PRC91192.1"/>
    <property type="molecule type" value="Genomic_DNA"/>
</dbReference>
<keyword evidence="5" id="KW-1185">Reference proteome</keyword>
<sequence>MRKENVTRQFSFHIVFTSAALTLLLSSNAAYAIHKCILNGSITYSDMPCPANANVLPFTPSISPPNDPAAAKQRYLSDLQQLKKIEQQKEKEETQQKREALILINENKQARDKKFKCKDLDLKRKIAKQQRDKPQSKRKNKNNEQTEIRVQQAENNYQYFCKTE</sequence>
<evidence type="ECO:0000256" key="3">
    <source>
        <dbReference type="SAM" id="SignalP"/>
    </source>
</evidence>
<dbReference type="Proteomes" id="UP000237839">
    <property type="component" value="Unassembled WGS sequence"/>
</dbReference>
<feature type="region of interest" description="Disordered" evidence="2">
    <location>
        <begin position="125"/>
        <end position="151"/>
    </location>
</feature>
<evidence type="ECO:0000313" key="5">
    <source>
        <dbReference type="Proteomes" id="UP000237839"/>
    </source>
</evidence>
<evidence type="ECO:0000256" key="2">
    <source>
        <dbReference type="SAM" id="MobiDB-lite"/>
    </source>
</evidence>
<evidence type="ECO:0000313" key="4">
    <source>
        <dbReference type="EMBL" id="PRC91192.1"/>
    </source>
</evidence>
<evidence type="ECO:0000256" key="1">
    <source>
        <dbReference type="SAM" id="Coils"/>
    </source>
</evidence>
<dbReference type="RefSeq" id="WP_105533825.1">
    <property type="nucleotide sequence ID" value="NZ_PUGF01000027.1"/>
</dbReference>
<reference evidence="4 5" key="1">
    <citation type="submission" date="2018-02" db="EMBL/GenBank/DDBJ databases">
        <title>Solimicrobium silvestre gen. nov., sp. nov., isolated from alpine forest soil.</title>
        <authorList>
            <person name="Margesin R."/>
            <person name="Albuquerque L."/>
            <person name="Zhang D.-C."/>
            <person name="Froufe H.J.C."/>
            <person name="Severino R."/>
            <person name="Roxo I."/>
            <person name="Egas C."/>
            <person name="Da Costa M.S."/>
        </authorList>
    </citation>
    <scope>NUCLEOTIDE SEQUENCE [LARGE SCALE GENOMIC DNA]</scope>
    <source>
        <strain evidence="4 5">S20-91</strain>
    </source>
</reference>
<evidence type="ECO:0008006" key="6">
    <source>
        <dbReference type="Google" id="ProtNLM"/>
    </source>
</evidence>
<keyword evidence="1" id="KW-0175">Coiled coil</keyword>
<keyword evidence="3" id="KW-0732">Signal</keyword>